<protein>
    <submittedName>
        <fullName evidence="3">Diguanylate cyclase (GGDEF) domain-containing protein</fullName>
    </submittedName>
</protein>
<name>A0A1G9M8N1_9GAMM</name>
<dbReference type="InterPro" id="IPR001633">
    <property type="entry name" value="EAL_dom"/>
</dbReference>
<dbReference type="OrthoDB" id="9804951at2"/>
<proteinExistence type="predicted"/>
<feature type="domain" description="GGDEF" evidence="2">
    <location>
        <begin position="90"/>
        <end position="222"/>
    </location>
</feature>
<dbReference type="SMART" id="SM00267">
    <property type="entry name" value="GGDEF"/>
    <property type="match status" value="1"/>
</dbReference>
<evidence type="ECO:0000259" key="1">
    <source>
        <dbReference type="PROSITE" id="PS50883"/>
    </source>
</evidence>
<evidence type="ECO:0000313" key="4">
    <source>
        <dbReference type="Proteomes" id="UP000198654"/>
    </source>
</evidence>
<dbReference type="InterPro" id="IPR000160">
    <property type="entry name" value="GGDEF_dom"/>
</dbReference>
<evidence type="ECO:0000259" key="2">
    <source>
        <dbReference type="PROSITE" id="PS50887"/>
    </source>
</evidence>
<reference evidence="3 4" key="1">
    <citation type="submission" date="2016-10" db="EMBL/GenBank/DDBJ databases">
        <authorList>
            <person name="de Groot N.N."/>
        </authorList>
    </citation>
    <scope>NUCLEOTIDE SEQUENCE [LARGE SCALE GENOMIC DNA]</scope>
    <source>
        <strain evidence="3 4">DSM 14789</strain>
    </source>
</reference>
<dbReference type="InterPro" id="IPR029787">
    <property type="entry name" value="Nucleotide_cyclase"/>
</dbReference>
<dbReference type="EMBL" id="FNGI01000006">
    <property type="protein sequence ID" value="SDL70025.1"/>
    <property type="molecule type" value="Genomic_DNA"/>
</dbReference>
<dbReference type="RefSeq" id="WP_089728746.1">
    <property type="nucleotide sequence ID" value="NZ_FNGI01000006.1"/>
</dbReference>
<dbReference type="SUPFAM" id="SSF55073">
    <property type="entry name" value="Nucleotide cyclase"/>
    <property type="match status" value="1"/>
</dbReference>
<dbReference type="AlphaFoldDB" id="A0A1G9M8N1"/>
<dbReference type="InterPro" id="IPR043128">
    <property type="entry name" value="Rev_trsase/Diguanyl_cyclase"/>
</dbReference>
<dbReference type="GO" id="GO:0071111">
    <property type="term" value="F:cyclic-guanylate-specific phosphodiesterase activity"/>
    <property type="evidence" value="ECO:0007669"/>
    <property type="project" value="InterPro"/>
</dbReference>
<dbReference type="Pfam" id="PF00990">
    <property type="entry name" value="GGDEF"/>
    <property type="match status" value="1"/>
</dbReference>
<dbReference type="InterPro" id="IPR035919">
    <property type="entry name" value="EAL_sf"/>
</dbReference>
<gene>
    <name evidence="3" type="ORF">SAMN05661010_02337</name>
</gene>
<evidence type="ECO:0000313" key="3">
    <source>
        <dbReference type="EMBL" id="SDL70025.1"/>
    </source>
</evidence>
<organism evidence="3 4">
    <name type="scientific">Modicisalibacter muralis</name>
    <dbReference type="NCBI Taxonomy" id="119000"/>
    <lineage>
        <taxon>Bacteria</taxon>
        <taxon>Pseudomonadati</taxon>
        <taxon>Pseudomonadota</taxon>
        <taxon>Gammaproteobacteria</taxon>
        <taxon>Oceanospirillales</taxon>
        <taxon>Halomonadaceae</taxon>
        <taxon>Modicisalibacter</taxon>
    </lineage>
</organism>
<dbReference type="PANTHER" id="PTHR33121">
    <property type="entry name" value="CYCLIC DI-GMP PHOSPHODIESTERASE PDEF"/>
    <property type="match status" value="1"/>
</dbReference>
<dbReference type="NCBIfam" id="TIGR00254">
    <property type="entry name" value="GGDEF"/>
    <property type="match status" value="1"/>
</dbReference>
<dbReference type="InterPro" id="IPR050706">
    <property type="entry name" value="Cyclic-di-GMP_PDE-like"/>
</dbReference>
<sequence length="497" mass="55741">MILATLRRCLGLSLLCLALGTSRLAGRLLHPSRRRLRRLSGHQQTRLSGLQARLLNWQTQLQPQDIDKLTGVGTRQSALRELERLVDHNQPFSLIRLSVNNVKQINDTLGHAVGDQLLVALARRLMRLEFHRGRLYRLGGDEFVMLVIPPTARERLADRLRERLCQPLELEGTTLIPSISISDLHYPEHGQEPLRLLRRSGIALTLARKARDGYHGYQSGLDQHHDQERIMLRDLVSAVREQQLRVVYQPKIRIADGRVEGFEALLQWQHPSLGLLQPDEFLPLATQSGHMPLLSDWMLEHVIGQMAAWQALGRPQHVAVNLSAADLEDVDLAKRLVGWLNRYGVDQRLLMLEVTEQTVMRDPGLAAHLLGELREQGCQVAIDDFGTGYSSLTQLRCLPLDVLKIDKSFVIDLPHQPEDALIVDASIDLAHKFGLQVIAEGVETPQHLALLAQAGCDQAQGFLISRALDAENVTAWLEEYQNHLLVVSARPNGTLGG</sequence>
<dbReference type="CDD" id="cd01949">
    <property type="entry name" value="GGDEF"/>
    <property type="match status" value="1"/>
</dbReference>
<feature type="domain" description="EAL" evidence="1">
    <location>
        <begin position="228"/>
        <end position="481"/>
    </location>
</feature>
<dbReference type="SMART" id="SM00052">
    <property type="entry name" value="EAL"/>
    <property type="match status" value="1"/>
</dbReference>
<dbReference type="PROSITE" id="PS50883">
    <property type="entry name" value="EAL"/>
    <property type="match status" value="1"/>
</dbReference>
<dbReference type="Gene3D" id="3.20.20.450">
    <property type="entry name" value="EAL domain"/>
    <property type="match status" value="1"/>
</dbReference>
<dbReference type="CDD" id="cd01948">
    <property type="entry name" value="EAL"/>
    <property type="match status" value="1"/>
</dbReference>
<dbReference type="Gene3D" id="3.30.70.270">
    <property type="match status" value="1"/>
</dbReference>
<dbReference type="Pfam" id="PF00563">
    <property type="entry name" value="EAL"/>
    <property type="match status" value="1"/>
</dbReference>
<dbReference type="SUPFAM" id="SSF141868">
    <property type="entry name" value="EAL domain-like"/>
    <property type="match status" value="1"/>
</dbReference>
<accession>A0A1G9M8N1</accession>
<keyword evidence="4" id="KW-1185">Reference proteome</keyword>
<dbReference type="Proteomes" id="UP000198654">
    <property type="component" value="Unassembled WGS sequence"/>
</dbReference>
<dbReference type="PROSITE" id="PS50887">
    <property type="entry name" value="GGDEF"/>
    <property type="match status" value="1"/>
</dbReference>
<dbReference type="STRING" id="119000.SAMN05661010_02337"/>
<dbReference type="PANTHER" id="PTHR33121:SF71">
    <property type="entry name" value="OXYGEN SENSOR PROTEIN DOSP"/>
    <property type="match status" value="1"/>
</dbReference>